<dbReference type="PANTHER" id="PTHR21015">
    <property type="entry name" value="UDP-N-ACETYLGLUCOSAMINE--N-ACETYLMURAMYL-(PENTAPEPTIDE) PYROPHOSPHORYL-UNDECAPRENOL N-ACETYLGLUCOSAMINE TRANSFERASE 1"/>
    <property type="match status" value="1"/>
</dbReference>
<keyword evidence="5 10" id="KW-0133">Cell shape</keyword>
<dbReference type="GO" id="GO:0008360">
    <property type="term" value="P:regulation of cell shape"/>
    <property type="evidence" value="ECO:0007669"/>
    <property type="project" value="UniProtKB-KW"/>
</dbReference>
<evidence type="ECO:0000259" key="12">
    <source>
        <dbReference type="Pfam" id="PF03033"/>
    </source>
</evidence>
<dbReference type="GO" id="GO:0009252">
    <property type="term" value="P:peptidoglycan biosynthetic process"/>
    <property type="evidence" value="ECO:0007669"/>
    <property type="project" value="UniProtKB-UniRule"/>
</dbReference>
<dbReference type="GO" id="GO:0005975">
    <property type="term" value="P:carbohydrate metabolic process"/>
    <property type="evidence" value="ECO:0007669"/>
    <property type="project" value="InterPro"/>
</dbReference>
<feature type="transmembrane region" description="Helical" evidence="11">
    <location>
        <begin position="96"/>
        <end position="115"/>
    </location>
</feature>
<dbReference type="PANTHER" id="PTHR21015:SF22">
    <property type="entry name" value="GLYCOSYLTRANSFERASE"/>
    <property type="match status" value="1"/>
</dbReference>
<dbReference type="GO" id="GO:0051301">
    <property type="term" value="P:cell division"/>
    <property type="evidence" value="ECO:0007669"/>
    <property type="project" value="UniProtKB-KW"/>
</dbReference>
<gene>
    <name evidence="10 14" type="primary">murG</name>
    <name evidence="14" type="ORF">C4617_05170</name>
</gene>
<evidence type="ECO:0000313" key="15">
    <source>
        <dbReference type="Proteomes" id="UP000240811"/>
    </source>
</evidence>
<keyword evidence="6 10" id="KW-0573">Peptidoglycan synthesis</keyword>
<dbReference type="GO" id="GO:0071555">
    <property type="term" value="P:cell wall organization"/>
    <property type="evidence" value="ECO:0007669"/>
    <property type="project" value="UniProtKB-KW"/>
</dbReference>
<comment type="similarity">
    <text evidence="10">Belongs to the glycosyltransferase 28 family. MurG subfamily.</text>
</comment>
<comment type="caution">
    <text evidence="14">The sequence shown here is derived from an EMBL/GenBank/DDBJ whole genome shotgun (WGS) entry which is preliminary data.</text>
</comment>
<evidence type="ECO:0000256" key="2">
    <source>
        <dbReference type="ARBA" id="ARBA00022618"/>
    </source>
</evidence>
<comment type="caution">
    <text evidence="10">Lacks conserved residue(s) required for the propagation of feature annotation.</text>
</comment>
<comment type="function">
    <text evidence="10">Cell wall formation. Catalyzes the transfer of a GlcNAc subunit on undecaprenyl-pyrophosphoryl-MurNAc-pentapeptide (lipid intermediate I) to form undecaprenyl-pyrophosphoryl-MurNAc-(pentapeptide)GlcNAc (lipid intermediate II).</text>
</comment>
<keyword evidence="8 10" id="KW-0131">Cell cycle</keyword>
<evidence type="ECO:0000256" key="11">
    <source>
        <dbReference type="SAM" id="Phobius"/>
    </source>
</evidence>
<comment type="catalytic activity">
    <reaction evidence="10">
        <text>di-trans,octa-cis-undecaprenyl diphospho-N-acetyl-alpha-D-muramoyl-L-alanyl-D-glutamyl-meso-2,6-diaminopimeloyl-D-alanyl-D-alanine + UDP-N-acetyl-alpha-D-glucosamine = di-trans,octa-cis-undecaprenyl diphospho-[N-acetyl-alpha-D-glucosaminyl-(1-&gt;4)]-N-acetyl-alpha-D-muramoyl-L-alanyl-D-glutamyl-meso-2,6-diaminopimeloyl-D-alanyl-D-alanine + UDP + H(+)</text>
        <dbReference type="Rhea" id="RHEA:31227"/>
        <dbReference type="ChEBI" id="CHEBI:15378"/>
        <dbReference type="ChEBI" id="CHEBI:57705"/>
        <dbReference type="ChEBI" id="CHEBI:58223"/>
        <dbReference type="ChEBI" id="CHEBI:61387"/>
        <dbReference type="ChEBI" id="CHEBI:61388"/>
        <dbReference type="EC" id="2.4.1.227"/>
    </reaction>
</comment>
<feature type="binding site" evidence="10">
    <location>
        <position position="194"/>
    </location>
    <ligand>
        <name>UDP-N-acetyl-alpha-D-glucosamine</name>
        <dbReference type="ChEBI" id="CHEBI:57705"/>
    </ligand>
</feature>
<accession>A0A2T4VWJ7</accession>
<comment type="pathway">
    <text evidence="10">Cell wall biogenesis; peptidoglycan biosynthesis.</text>
</comment>
<comment type="subcellular location">
    <subcellularLocation>
        <location evidence="10">Cell membrane</location>
        <topology evidence="10">Peripheral membrane protein</topology>
        <orientation evidence="10">Cytoplasmic side</orientation>
    </subcellularLocation>
</comment>
<name>A0A2T4VWJ7_9HYPH</name>
<dbReference type="GO" id="GO:0051991">
    <property type="term" value="F:UDP-N-acetyl-D-glucosamine:N-acetylmuramoyl-L-alanyl-D-glutamyl-meso-2,6-diaminopimelyl-D-alanyl-D-alanine-diphosphoundecaprenol 4-beta-N-acetylglucosaminlytransferase activity"/>
    <property type="evidence" value="ECO:0007669"/>
    <property type="project" value="RHEA"/>
</dbReference>
<dbReference type="NCBIfam" id="TIGR01133">
    <property type="entry name" value="murG"/>
    <property type="match status" value="1"/>
</dbReference>
<evidence type="ECO:0000256" key="10">
    <source>
        <dbReference type="HAMAP-Rule" id="MF_00033"/>
    </source>
</evidence>
<evidence type="ECO:0000256" key="1">
    <source>
        <dbReference type="ARBA" id="ARBA00022475"/>
    </source>
</evidence>
<feature type="domain" description="Glycosyl transferase family 28 C-terminal" evidence="13">
    <location>
        <begin position="188"/>
        <end position="349"/>
    </location>
</feature>
<organism evidence="14 15">
    <name type="scientific">Candidatus Liberibacter europaeus</name>
    <dbReference type="NCBI Taxonomy" id="744859"/>
    <lineage>
        <taxon>Bacteria</taxon>
        <taxon>Pseudomonadati</taxon>
        <taxon>Pseudomonadota</taxon>
        <taxon>Alphaproteobacteria</taxon>
        <taxon>Hyphomicrobiales</taxon>
        <taxon>Rhizobiaceae</taxon>
        <taxon>Liberibacter</taxon>
    </lineage>
</organism>
<keyword evidence="2 10" id="KW-0132">Cell division</keyword>
<feature type="transmembrane region" description="Helical" evidence="11">
    <location>
        <begin position="68"/>
        <end position="90"/>
    </location>
</feature>
<evidence type="ECO:0000256" key="6">
    <source>
        <dbReference type="ARBA" id="ARBA00022984"/>
    </source>
</evidence>
<evidence type="ECO:0000259" key="13">
    <source>
        <dbReference type="Pfam" id="PF04101"/>
    </source>
</evidence>
<keyword evidence="9 10" id="KW-0961">Cell wall biogenesis/degradation</keyword>
<dbReference type="Pfam" id="PF03033">
    <property type="entry name" value="Glyco_transf_28"/>
    <property type="match status" value="1"/>
</dbReference>
<keyword evidence="7 10" id="KW-0472">Membrane</keyword>
<dbReference type="InterPro" id="IPR007235">
    <property type="entry name" value="Glyco_trans_28_C"/>
</dbReference>
<proteinExistence type="inferred from homology"/>
<dbReference type="HAMAP" id="MF_00033">
    <property type="entry name" value="MurG"/>
    <property type="match status" value="1"/>
</dbReference>
<keyword evidence="1 10" id="KW-1003">Cell membrane</keyword>
<dbReference type="AlphaFoldDB" id="A0A2T4VWJ7"/>
<dbReference type="InterPro" id="IPR004276">
    <property type="entry name" value="GlycoTrans_28_N"/>
</dbReference>
<keyword evidence="3 10" id="KW-0328">Glycosyltransferase</keyword>
<feature type="transmembrane region" description="Helical" evidence="11">
    <location>
        <begin position="6"/>
        <end position="24"/>
    </location>
</feature>
<dbReference type="UniPathway" id="UPA00219"/>
<feature type="binding site" evidence="10">
    <location>
        <position position="125"/>
    </location>
    <ligand>
        <name>UDP-N-acetyl-alpha-D-glucosamine</name>
        <dbReference type="ChEBI" id="CHEBI:57705"/>
    </ligand>
</feature>
<protein>
    <recommendedName>
        <fullName evidence="10">UDP-N-acetylglucosamine--N-acetylmuramyl-(pentapeptide) pyrophosphoryl-undecaprenol N-acetylglucosamine transferase</fullName>
        <ecNumber evidence="10">2.4.1.227</ecNumber>
    </recommendedName>
    <alternativeName>
        <fullName evidence="10">Undecaprenyl-PP-MurNAc-pentapeptide-UDPGlcNAc GlcNAc transferase</fullName>
    </alternativeName>
</protein>
<feature type="binding site" evidence="10">
    <location>
        <position position="295"/>
    </location>
    <ligand>
        <name>UDP-N-acetyl-alpha-D-glucosamine</name>
        <dbReference type="ChEBI" id="CHEBI:57705"/>
    </ligand>
</feature>
<evidence type="ECO:0000256" key="8">
    <source>
        <dbReference type="ARBA" id="ARBA00023306"/>
    </source>
</evidence>
<dbReference type="EMBL" id="PSQJ01000007">
    <property type="protein sequence ID" value="PTL86158.1"/>
    <property type="molecule type" value="Genomic_DNA"/>
</dbReference>
<dbReference type="Proteomes" id="UP000240811">
    <property type="component" value="Unassembled WGS sequence"/>
</dbReference>
<dbReference type="GO" id="GO:0050511">
    <property type="term" value="F:undecaprenyldiphospho-muramoylpentapeptide beta-N-acetylglucosaminyltransferase activity"/>
    <property type="evidence" value="ECO:0007669"/>
    <property type="project" value="UniProtKB-UniRule"/>
</dbReference>
<dbReference type="Pfam" id="PF04101">
    <property type="entry name" value="Glyco_tran_28_C"/>
    <property type="match status" value="1"/>
</dbReference>
<feature type="binding site" evidence="10">
    <location>
        <begin position="14"/>
        <end position="16"/>
    </location>
    <ligand>
        <name>UDP-N-acetyl-alpha-D-glucosamine</name>
        <dbReference type="ChEBI" id="CHEBI:57705"/>
    </ligand>
</feature>
<evidence type="ECO:0000256" key="9">
    <source>
        <dbReference type="ARBA" id="ARBA00023316"/>
    </source>
</evidence>
<evidence type="ECO:0000313" key="14">
    <source>
        <dbReference type="EMBL" id="PTL86158.1"/>
    </source>
</evidence>
<keyword evidence="11" id="KW-0812">Transmembrane</keyword>
<dbReference type="EC" id="2.4.1.227" evidence="10"/>
<dbReference type="SUPFAM" id="SSF53756">
    <property type="entry name" value="UDP-Glycosyltransferase/glycogen phosphorylase"/>
    <property type="match status" value="1"/>
</dbReference>
<dbReference type="Gene3D" id="3.40.50.2000">
    <property type="entry name" value="Glycogen Phosphorylase B"/>
    <property type="match status" value="2"/>
</dbReference>
<evidence type="ECO:0000256" key="5">
    <source>
        <dbReference type="ARBA" id="ARBA00022960"/>
    </source>
</evidence>
<dbReference type="GO" id="GO:0005886">
    <property type="term" value="C:plasma membrane"/>
    <property type="evidence" value="ECO:0007669"/>
    <property type="project" value="UniProtKB-SubCell"/>
</dbReference>
<dbReference type="CDD" id="cd03785">
    <property type="entry name" value="GT28_MurG"/>
    <property type="match status" value="1"/>
</dbReference>
<dbReference type="InterPro" id="IPR006009">
    <property type="entry name" value="GlcNAc_MurG"/>
</dbReference>
<evidence type="ECO:0000256" key="3">
    <source>
        <dbReference type="ARBA" id="ARBA00022676"/>
    </source>
</evidence>
<evidence type="ECO:0000256" key="7">
    <source>
        <dbReference type="ARBA" id="ARBA00023136"/>
    </source>
</evidence>
<feature type="domain" description="Glycosyltransferase family 28 N-terminal" evidence="12">
    <location>
        <begin position="7"/>
        <end position="136"/>
    </location>
</feature>
<feature type="binding site" evidence="10">
    <location>
        <position position="166"/>
    </location>
    <ligand>
        <name>UDP-N-acetyl-alpha-D-glucosamine</name>
        <dbReference type="ChEBI" id="CHEBI:57705"/>
    </ligand>
</feature>
<reference evidence="15" key="1">
    <citation type="submission" date="2018-02" db="EMBL/GenBank/DDBJ databases">
        <title>Genome sequence of Candidatus Liberibacter europaeus.</title>
        <authorList>
            <person name="Frampton R.A."/>
            <person name="Thompson S.M."/>
            <person name="David C."/>
            <person name="Addison S.M."/>
            <person name="Smith G.R."/>
        </authorList>
    </citation>
    <scope>NUCLEOTIDE SEQUENCE [LARGE SCALE GENOMIC DNA]</scope>
</reference>
<evidence type="ECO:0000256" key="4">
    <source>
        <dbReference type="ARBA" id="ARBA00022679"/>
    </source>
</evidence>
<sequence>MSKNDVVLLVAGGTGGHVFPAIALSHELKKRGYTVCLATDSRAKHFSQKNFAGTIYEISSSKINLSNFANFFCSMAISWKGLIGSFFLIIKLKPKVIIGFGGYPTVFPLLIAIILRIPSIIHEQNVIMGRANRLLSLGVKVIAGGLFSKKKGFLSHKIIETGNPIRSSLMKMANIPYKSSGPNEPFRLLVFGGSQGAKIFSEVIPRSIALIPAKQRERLIITQQVREEEQEEVKKQYDHLGLTVHIASFFYDIDEHVAKANLLICRSGALTISEIAVMGRPAILIPYPYSVNNDQLLNAQFLQEGGGAEVITQDFLSPEKLAKSISYAMNHPDYLARMANNVSKKGKTDSVLLLSNIVDQILLK</sequence>
<keyword evidence="4 10" id="KW-0808">Transferase</keyword>
<keyword evidence="11" id="KW-1133">Transmembrane helix</keyword>